<keyword evidence="1" id="KW-0808">Transferase</keyword>
<dbReference type="GeneID" id="54413580"/>
<dbReference type="PANTHER" id="PTHR43591">
    <property type="entry name" value="METHYLTRANSFERASE"/>
    <property type="match status" value="1"/>
</dbReference>
<accession>A0A6A5ZXM1</accession>
<sequence>MVRQVLNYEYINGRRYHAYRSGAYVLPNDEQEQDRLDLLHHIFLLILGGKLYDAPLISAPSRVLDIGTGTGIWAIDFADENPGSEVIGIDLSPIQPTWIPPNAKFFIDDAESEWLYTRAEAFDFIHVRTMSGSLADWDRLVRQAYAHLEPGGWLEFQEPIELCESDDGTIERAQTILQWQALCAQAARGSGIELCVGLTLKRRMVQAGFVDVEEKVIKVPVGPWPKDPRMKEIGRYGREHLAVGVEPYTFGFLGKLLGWSEAECRVMIAKVVADVRNRNLHLYIRFCFVHGRKPKEG</sequence>
<dbReference type="AlphaFoldDB" id="A0A6A5ZXM1"/>
<dbReference type="PANTHER" id="PTHR43591:SF10">
    <property type="entry name" value="ABC TRANSMEMBRANE TYPE-1 DOMAIN-CONTAINING PROTEIN-RELATED"/>
    <property type="match status" value="1"/>
</dbReference>
<keyword evidence="2" id="KW-1185">Reference proteome</keyword>
<dbReference type="EMBL" id="ML977520">
    <property type="protein sequence ID" value="KAF2124279.1"/>
    <property type="molecule type" value="Genomic_DNA"/>
</dbReference>
<dbReference type="Gene3D" id="3.40.50.150">
    <property type="entry name" value="Vaccinia Virus protein VP39"/>
    <property type="match status" value="1"/>
</dbReference>
<evidence type="ECO:0000313" key="1">
    <source>
        <dbReference type="EMBL" id="KAF2124279.1"/>
    </source>
</evidence>
<dbReference type="Pfam" id="PF13489">
    <property type="entry name" value="Methyltransf_23"/>
    <property type="match status" value="1"/>
</dbReference>
<dbReference type="InterPro" id="IPR029063">
    <property type="entry name" value="SAM-dependent_MTases_sf"/>
</dbReference>
<keyword evidence="1" id="KW-0489">Methyltransferase</keyword>
<protein>
    <submittedName>
        <fullName evidence="1">S-adenosyl-L-methionine-dependent methyltransferase</fullName>
    </submittedName>
</protein>
<name>A0A6A5ZXM1_9PLEO</name>
<dbReference type="Proteomes" id="UP000799771">
    <property type="component" value="Unassembled WGS sequence"/>
</dbReference>
<dbReference type="GO" id="GO:0032259">
    <property type="term" value="P:methylation"/>
    <property type="evidence" value="ECO:0007669"/>
    <property type="project" value="UniProtKB-KW"/>
</dbReference>
<dbReference type="SUPFAM" id="SSF53335">
    <property type="entry name" value="S-adenosyl-L-methionine-dependent methyltransferases"/>
    <property type="match status" value="1"/>
</dbReference>
<dbReference type="OrthoDB" id="2013972at2759"/>
<dbReference type="GO" id="GO:0008168">
    <property type="term" value="F:methyltransferase activity"/>
    <property type="evidence" value="ECO:0007669"/>
    <property type="project" value="UniProtKB-KW"/>
</dbReference>
<reference evidence="1" key="1">
    <citation type="journal article" date="2020" name="Stud. Mycol.">
        <title>101 Dothideomycetes genomes: a test case for predicting lifestyles and emergence of pathogens.</title>
        <authorList>
            <person name="Haridas S."/>
            <person name="Albert R."/>
            <person name="Binder M."/>
            <person name="Bloem J."/>
            <person name="Labutti K."/>
            <person name="Salamov A."/>
            <person name="Andreopoulos B."/>
            <person name="Baker S."/>
            <person name="Barry K."/>
            <person name="Bills G."/>
            <person name="Bluhm B."/>
            <person name="Cannon C."/>
            <person name="Castanera R."/>
            <person name="Culley D."/>
            <person name="Daum C."/>
            <person name="Ezra D."/>
            <person name="Gonzalez J."/>
            <person name="Henrissat B."/>
            <person name="Kuo A."/>
            <person name="Liang C."/>
            <person name="Lipzen A."/>
            <person name="Lutzoni F."/>
            <person name="Magnuson J."/>
            <person name="Mondo S."/>
            <person name="Nolan M."/>
            <person name="Ohm R."/>
            <person name="Pangilinan J."/>
            <person name="Park H.-J."/>
            <person name="Ramirez L."/>
            <person name="Alfaro M."/>
            <person name="Sun H."/>
            <person name="Tritt A."/>
            <person name="Yoshinaga Y."/>
            <person name="Zwiers L.-H."/>
            <person name="Turgeon B."/>
            <person name="Goodwin S."/>
            <person name="Spatafora J."/>
            <person name="Crous P."/>
            <person name="Grigoriev I."/>
        </authorList>
    </citation>
    <scope>NUCLEOTIDE SEQUENCE</scope>
    <source>
        <strain evidence="1">CBS 119687</strain>
    </source>
</reference>
<organism evidence="1 2">
    <name type="scientific">Dothidotthia symphoricarpi CBS 119687</name>
    <dbReference type="NCBI Taxonomy" id="1392245"/>
    <lineage>
        <taxon>Eukaryota</taxon>
        <taxon>Fungi</taxon>
        <taxon>Dikarya</taxon>
        <taxon>Ascomycota</taxon>
        <taxon>Pezizomycotina</taxon>
        <taxon>Dothideomycetes</taxon>
        <taxon>Pleosporomycetidae</taxon>
        <taxon>Pleosporales</taxon>
        <taxon>Dothidotthiaceae</taxon>
        <taxon>Dothidotthia</taxon>
    </lineage>
</organism>
<evidence type="ECO:0000313" key="2">
    <source>
        <dbReference type="Proteomes" id="UP000799771"/>
    </source>
</evidence>
<gene>
    <name evidence="1" type="ORF">P153DRAFT_435452</name>
</gene>
<proteinExistence type="predicted"/>
<dbReference type="CDD" id="cd02440">
    <property type="entry name" value="AdoMet_MTases"/>
    <property type="match status" value="1"/>
</dbReference>
<dbReference type="RefSeq" id="XP_033518672.1">
    <property type="nucleotide sequence ID" value="XM_033673148.1"/>
</dbReference>